<organism evidence="2 3">
    <name type="scientific">Plakobranchus ocellatus</name>
    <dbReference type="NCBI Taxonomy" id="259542"/>
    <lineage>
        <taxon>Eukaryota</taxon>
        <taxon>Metazoa</taxon>
        <taxon>Spiralia</taxon>
        <taxon>Lophotrochozoa</taxon>
        <taxon>Mollusca</taxon>
        <taxon>Gastropoda</taxon>
        <taxon>Heterobranchia</taxon>
        <taxon>Euthyneura</taxon>
        <taxon>Panpulmonata</taxon>
        <taxon>Sacoglossa</taxon>
        <taxon>Placobranchoidea</taxon>
        <taxon>Plakobranchidae</taxon>
        <taxon>Plakobranchus</taxon>
    </lineage>
</organism>
<dbReference type="Proteomes" id="UP000735302">
    <property type="component" value="Unassembled WGS sequence"/>
</dbReference>
<sequence length="105" mass="12062">MCDQPCRSTQAGAGTVMDSVRPREPKKGVRVLWTKAIEGSDVKSSNEYVLDLRRRLDDTLEIVCQELQKSQAKQKDNYDRTVEQMKFCIGDKMLPTESYKSFLQI</sequence>
<accession>A0AAV4D903</accession>
<proteinExistence type="predicted"/>
<keyword evidence="2" id="KW-0695">RNA-directed DNA polymerase</keyword>
<name>A0AAV4D903_9GAST</name>
<comment type="caution">
    <text evidence="2">The sequence shown here is derived from an EMBL/GenBank/DDBJ whole genome shotgun (WGS) entry which is preliminary data.</text>
</comment>
<evidence type="ECO:0000313" key="2">
    <source>
        <dbReference type="EMBL" id="GFO40723.1"/>
    </source>
</evidence>
<gene>
    <name evidence="2" type="ORF">PoB_006722800</name>
</gene>
<feature type="compositionally biased region" description="Polar residues" evidence="1">
    <location>
        <begin position="1"/>
        <end position="12"/>
    </location>
</feature>
<protein>
    <submittedName>
        <fullName evidence="2">Reverse transcriptase</fullName>
    </submittedName>
</protein>
<keyword evidence="2" id="KW-0808">Transferase</keyword>
<evidence type="ECO:0000313" key="3">
    <source>
        <dbReference type="Proteomes" id="UP000735302"/>
    </source>
</evidence>
<dbReference type="EMBL" id="BLXT01007636">
    <property type="protein sequence ID" value="GFO40723.1"/>
    <property type="molecule type" value="Genomic_DNA"/>
</dbReference>
<keyword evidence="3" id="KW-1185">Reference proteome</keyword>
<dbReference type="AlphaFoldDB" id="A0AAV4D903"/>
<dbReference type="GO" id="GO:0003964">
    <property type="term" value="F:RNA-directed DNA polymerase activity"/>
    <property type="evidence" value="ECO:0007669"/>
    <property type="project" value="UniProtKB-KW"/>
</dbReference>
<reference evidence="2 3" key="1">
    <citation type="journal article" date="2021" name="Elife">
        <title>Chloroplast acquisition without the gene transfer in kleptoplastic sea slugs, Plakobranchus ocellatus.</title>
        <authorList>
            <person name="Maeda T."/>
            <person name="Takahashi S."/>
            <person name="Yoshida T."/>
            <person name="Shimamura S."/>
            <person name="Takaki Y."/>
            <person name="Nagai Y."/>
            <person name="Toyoda A."/>
            <person name="Suzuki Y."/>
            <person name="Arimoto A."/>
            <person name="Ishii H."/>
            <person name="Satoh N."/>
            <person name="Nishiyama T."/>
            <person name="Hasebe M."/>
            <person name="Maruyama T."/>
            <person name="Minagawa J."/>
            <person name="Obokata J."/>
            <person name="Shigenobu S."/>
        </authorList>
    </citation>
    <scope>NUCLEOTIDE SEQUENCE [LARGE SCALE GENOMIC DNA]</scope>
</reference>
<keyword evidence="2" id="KW-0548">Nucleotidyltransferase</keyword>
<evidence type="ECO:0000256" key="1">
    <source>
        <dbReference type="SAM" id="MobiDB-lite"/>
    </source>
</evidence>
<feature type="region of interest" description="Disordered" evidence="1">
    <location>
        <begin position="1"/>
        <end position="20"/>
    </location>
</feature>